<dbReference type="EMBL" id="JBHLUE010000011">
    <property type="protein sequence ID" value="MFC0565260.1"/>
    <property type="molecule type" value="Genomic_DNA"/>
</dbReference>
<evidence type="ECO:0008006" key="4">
    <source>
        <dbReference type="Google" id="ProtNLM"/>
    </source>
</evidence>
<accession>A0ABV6NWX5</accession>
<evidence type="ECO:0000256" key="1">
    <source>
        <dbReference type="SAM" id="MobiDB-lite"/>
    </source>
</evidence>
<evidence type="ECO:0000313" key="3">
    <source>
        <dbReference type="Proteomes" id="UP001589894"/>
    </source>
</evidence>
<organism evidence="2 3">
    <name type="scientific">Plantactinospora siamensis</name>
    <dbReference type="NCBI Taxonomy" id="555372"/>
    <lineage>
        <taxon>Bacteria</taxon>
        <taxon>Bacillati</taxon>
        <taxon>Actinomycetota</taxon>
        <taxon>Actinomycetes</taxon>
        <taxon>Micromonosporales</taxon>
        <taxon>Micromonosporaceae</taxon>
        <taxon>Plantactinospora</taxon>
    </lineage>
</organism>
<feature type="compositionally biased region" description="Low complexity" evidence="1">
    <location>
        <begin position="334"/>
        <end position="380"/>
    </location>
</feature>
<comment type="caution">
    <text evidence="2">The sequence shown here is derived from an EMBL/GenBank/DDBJ whole genome shotgun (WGS) entry which is preliminary data.</text>
</comment>
<feature type="compositionally biased region" description="Pro residues" evidence="1">
    <location>
        <begin position="311"/>
        <end position="333"/>
    </location>
</feature>
<sequence>MIDAHTGGGGHPGITDWAGWDVPGMWRMLADQDTGAQWRQVAGWRKTYELAGVHLTRLRGYRDRLAAAWPPERSPAARAYLDRLDQLIAGVAQTYDVASANYATAAAATSAIDAARADLQKIHDEYAPKRQARDVFDRQSESLASVGYQPWRKPPVSDTELAALNDRARIVMAGLSGELVQAQAQIRQPTTYNARIPIDKNDPDVYGSAGPPPIPSIVPVTTTSGAGRGKKLATSRPKPGAPAHLPTAGGGRASLGPVLGGVRAPTSQAPTAELTSPVIPRPGAATGPIGGQPVPPLSGMVPPAIGSGPVSPAPSSPLSDPSPPRPGSEPPPSGRGRFLPPGGVIGGTPPAAGAPPTGAPVAGTPVRRVNPVGGVLPTGAAGTGPAGRAGQRPLGNVGRPAFGQPPGVTVEWPAVPGRSNGGRDRDPDDPWAVDTGVPPVMLPPPPPGRIDPGPALGLDS</sequence>
<reference evidence="2 3" key="1">
    <citation type="submission" date="2024-09" db="EMBL/GenBank/DDBJ databases">
        <authorList>
            <person name="Sun Q."/>
            <person name="Mori K."/>
        </authorList>
    </citation>
    <scope>NUCLEOTIDE SEQUENCE [LARGE SCALE GENOMIC DNA]</scope>
    <source>
        <strain evidence="2 3">TBRC 2205</strain>
    </source>
</reference>
<feature type="compositionally biased region" description="Polar residues" evidence="1">
    <location>
        <begin position="265"/>
        <end position="274"/>
    </location>
</feature>
<feature type="region of interest" description="Disordered" evidence="1">
    <location>
        <begin position="223"/>
        <end position="460"/>
    </location>
</feature>
<keyword evidence="3" id="KW-1185">Reference proteome</keyword>
<dbReference type="RefSeq" id="WP_377338922.1">
    <property type="nucleotide sequence ID" value="NZ_JBHLUE010000011.1"/>
</dbReference>
<proteinExistence type="predicted"/>
<gene>
    <name evidence="2" type="ORF">ACFFHU_14075</name>
</gene>
<name>A0ABV6NWX5_9ACTN</name>
<feature type="compositionally biased region" description="Pro residues" evidence="1">
    <location>
        <begin position="440"/>
        <end position="449"/>
    </location>
</feature>
<dbReference type="Proteomes" id="UP001589894">
    <property type="component" value="Unassembled WGS sequence"/>
</dbReference>
<protein>
    <recommendedName>
        <fullName evidence="4">PPE family domain-containing protein</fullName>
    </recommendedName>
</protein>
<evidence type="ECO:0000313" key="2">
    <source>
        <dbReference type="EMBL" id="MFC0565260.1"/>
    </source>
</evidence>